<dbReference type="InterPro" id="IPR013103">
    <property type="entry name" value="RVT_2"/>
</dbReference>
<dbReference type="CDD" id="cd09272">
    <property type="entry name" value="RNase_HI_RT_Ty1"/>
    <property type="match status" value="1"/>
</dbReference>
<name>A0A0J7K8K0_LASNI</name>
<organism evidence="2 3">
    <name type="scientific">Lasius niger</name>
    <name type="common">Black garden ant</name>
    <dbReference type="NCBI Taxonomy" id="67767"/>
    <lineage>
        <taxon>Eukaryota</taxon>
        <taxon>Metazoa</taxon>
        <taxon>Ecdysozoa</taxon>
        <taxon>Arthropoda</taxon>
        <taxon>Hexapoda</taxon>
        <taxon>Insecta</taxon>
        <taxon>Pterygota</taxon>
        <taxon>Neoptera</taxon>
        <taxon>Endopterygota</taxon>
        <taxon>Hymenoptera</taxon>
        <taxon>Apocrita</taxon>
        <taxon>Aculeata</taxon>
        <taxon>Formicoidea</taxon>
        <taxon>Formicidae</taxon>
        <taxon>Formicinae</taxon>
        <taxon>Lasius</taxon>
        <taxon>Lasius</taxon>
    </lineage>
</organism>
<proteinExistence type="predicted"/>
<evidence type="ECO:0000259" key="1">
    <source>
        <dbReference type="Pfam" id="PF07727"/>
    </source>
</evidence>
<dbReference type="PaxDb" id="67767-A0A0J7K8K0"/>
<evidence type="ECO:0000313" key="2">
    <source>
        <dbReference type="EMBL" id="KMQ86599.1"/>
    </source>
</evidence>
<keyword evidence="3" id="KW-1185">Reference proteome</keyword>
<dbReference type="Proteomes" id="UP000036403">
    <property type="component" value="Unassembled WGS sequence"/>
</dbReference>
<reference evidence="2 3" key="1">
    <citation type="submission" date="2015-04" db="EMBL/GenBank/DDBJ databases">
        <title>Lasius niger genome sequencing.</title>
        <authorList>
            <person name="Konorov E.A."/>
            <person name="Nikitin M.A."/>
            <person name="Kirill M.V."/>
            <person name="Chang P."/>
        </authorList>
    </citation>
    <scope>NUCLEOTIDE SEQUENCE [LARGE SCALE GENOMIC DNA]</scope>
    <source>
        <tissue evidence="2">Whole</tissue>
    </source>
</reference>
<dbReference type="Pfam" id="PF07727">
    <property type="entry name" value="RVT_2"/>
    <property type="match status" value="1"/>
</dbReference>
<dbReference type="AlphaFoldDB" id="A0A0J7K8K0"/>
<comment type="caution">
    <text evidence="2">The sequence shown here is derived from an EMBL/GenBank/DDBJ whole genome shotgun (WGS) entry which is preliminary data.</text>
</comment>
<feature type="domain" description="Reverse transcriptase Ty1/copia-type" evidence="1">
    <location>
        <begin position="2"/>
        <end position="183"/>
    </location>
</feature>
<dbReference type="EMBL" id="LBMM01011832">
    <property type="protein sequence ID" value="KMQ86599.1"/>
    <property type="molecule type" value="Genomic_DNA"/>
</dbReference>
<dbReference type="SUPFAM" id="SSF56672">
    <property type="entry name" value="DNA/RNA polymerases"/>
    <property type="match status" value="1"/>
</dbReference>
<dbReference type="InterPro" id="IPR043502">
    <property type="entry name" value="DNA/RNA_pol_sf"/>
</dbReference>
<dbReference type="PANTHER" id="PTHR11439:SF483">
    <property type="entry name" value="PEPTIDE SYNTHASE GLIP-LIKE, PUTATIVE (AFU_ORTHOLOGUE AFUA_3G12920)-RELATED"/>
    <property type="match status" value="1"/>
</dbReference>
<evidence type="ECO:0000313" key="3">
    <source>
        <dbReference type="Proteomes" id="UP000036403"/>
    </source>
</evidence>
<accession>A0A0J7K8K0</accession>
<sequence>MKMDLIRIILSLATWHKLKMVHLDVKTAFLYGELEEELYLKQPEGFDDNTDRVCKLKKGLYGLKQASRTWNKKLNKFLVDLGLKRVTSDQCVYFMKTDTIMVILGIYVDDGLLCSNCESTMNEILEYIEEHFEITVEEANCFVGLQIERDTVNNTMKIHQKHYVEKLLKKFEMQDCKERTTPMDVNTKLIKSTNKMTGKENYPFKEAVGSLIYLMIGSRPDIAYSVGKLSQFMDSYDHSHWTALKHLFRYLKGTLDLGITYHGNGTNRLEGYCDSDYAGDQKSRKSTSGYIFTLNGGAVSWSSKLQRIIALSTTEAEYISLAKATKQSMWLRQLLFDLDQNQDNSNKL</sequence>
<dbReference type="OrthoDB" id="8188638at2759"/>
<dbReference type="PANTHER" id="PTHR11439">
    <property type="entry name" value="GAG-POL-RELATED RETROTRANSPOSON"/>
    <property type="match status" value="1"/>
</dbReference>
<dbReference type="GO" id="GO:0071897">
    <property type="term" value="P:DNA biosynthetic process"/>
    <property type="evidence" value="ECO:0007669"/>
    <property type="project" value="UniProtKB-ARBA"/>
</dbReference>
<protein>
    <submittedName>
        <fullName evidence="2">Gag-pol polyprotein</fullName>
    </submittedName>
</protein>
<gene>
    <name evidence="2" type="ORF">RF55_14372</name>
</gene>
<dbReference type="STRING" id="67767.A0A0J7K8K0"/>